<evidence type="ECO:0000256" key="17">
    <source>
        <dbReference type="SAM" id="Phobius"/>
    </source>
</evidence>
<name>A0A6J1MPB0_BICAN</name>
<keyword evidence="10 16" id="KW-0560">Oxidoreductase</keyword>
<evidence type="ECO:0000256" key="14">
    <source>
        <dbReference type="ARBA" id="ARBA00047827"/>
    </source>
</evidence>
<proteinExistence type="inferred from homology"/>
<keyword evidence="17" id="KW-1133">Transmembrane helix</keyword>
<comment type="subcellular location">
    <subcellularLocation>
        <location evidence="3">Endoplasmic reticulum membrane</location>
        <topology evidence="3">Peripheral membrane protein</topology>
    </subcellularLocation>
    <subcellularLocation>
        <location evidence="2">Microsome membrane</location>
        <topology evidence="2">Peripheral membrane protein</topology>
    </subcellularLocation>
</comment>
<dbReference type="PROSITE" id="PS00086">
    <property type="entry name" value="CYTOCHROME_P450"/>
    <property type="match status" value="1"/>
</dbReference>
<dbReference type="PRINTS" id="PR00385">
    <property type="entry name" value="P450"/>
</dbReference>
<evidence type="ECO:0000256" key="5">
    <source>
        <dbReference type="ARBA" id="ARBA00012109"/>
    </source>
</evidence>
<dbReference type="GO" id="GO:0005789">
    <property type="term" value="C:endoplasmic reticulum membrane"/>
    <property type="evidence" value="ECO:0007669"/>
    <property type="project" value="UniProtKB-SubCell"/>
</dbReference>
<dbReference type="RefSeq" id="XP_023934738.2">
    <property type="nucleotide sequence ID" value="XM_024078970.2"/>
</dbReference>
<dbReference type="GO" id="GO:0016712">
    <property type="term" value="F:oxidoreductase activity, acting on paired donors, with incorporation or reduction of molecular oxygen, reduced flavin or flavoprotein as one donor, and incorporation of one atom of oxygen"/>
    <property type="evidence" value="ECO:0007669"/>
    <property type="project" value="UniProtKB-EC"/>
</dbReference>
<evidence type="ECO:0000256" key="13">
    <source>
        <dbReference type="ARBA" id="ARBA00023136"/>
    </source>
</evidence>
<dbReference type="Proteomes" id="UP001652582">
    <property type="component" value="Chromosome 12"/>
</dbReference>
<comment type="cofactor">
    <cofactor evidence="1 15">
        <name>heme</name>
        <dbReference type="ChEBI" id="CHEBI:30413"/>
    </cofactor>
</comment>
<keyword evidence="9" id="KW-0492">Microsome</keyword>
<evidence type="ECO:0000313" key="19">
    <source>
        <dbReference type="RefSeq" id="XP_023934738.2"/>
    </source>
</evidence>
<dbReference type="PANTHER" id="PTHR24292:SF100">
    <property type="entry name" value="CYTOCHROME P450 6A16, ISOFORM B-RELATED"/>
    <property type="match status" value="1"/>
</dbReference>
<dbReference type="GO" id="GO:0005506">
    <property type="term" value="F:iron ion binding"/>
    <property type="evidence" value="ECO:0007669"/>
    <property type="project" value="InterPro"/>
</dbReference>
<evidence type="ECO:0000256" key="12">
    <source>
        <dbReference type="ARBA" id="ARBA00023033"/>
    </source>
</evidence>
<evidence type="ECO:0000256" key="10">
    <source>
        <dbReference type="ARBA" id="ARBA00023002"/>
    </source>
</evidence>
<dbReference type="PANTHER" id="PTHR24292">
    <property type="entry name" value="CYTOCHROME P450"/>
    <property type="match status" value="1"/>
</dbReference>
<feature type="binding site" description="axial binding residue" evidence="15">
    <location>
        <position position="456"/>
    </location>
    <ligand>
        <name>heme</name>
        <dbReference type="ChEBI" id="CHEBI:30413"/>
    </ligand>
    <ligandPart>
        <name>Fe</name>
        <dbReference type="ChEBI" id="CHEBI:18248"/>
    </ligandPart>
</feature>
<comment type="catalytic activity">
    <reaction evidence="14">
        <text>an organic molecule + reduced [NADPH--hemoprotein reductase] + O2 = an alcohol + oxidized [NADPH--hemoprotein reductase] + H2O + H(+)</text>
        <dbReference type="Rhea" id="RHEA:17149"/>
        <dbReference type="Rhea" id="RHEA-COMP:11964"/>
        <dbReference type="Rhea" id="RHEA-COMP:11965"/>
        <dbReference type="ChEBI" id="CHEBI:15377"/>
        <dbReference type="ChEBI" id="CHEBI:15378"/>
        <dbReference type="ChEBI" id="CHEBI:15379"/>
        <dbReference type="ChEBI" id="CHEBI:30879"/>
        <dbReference type="ChEBI" id="CHEBI:57618"/>
        <dbReference type="ChEBI" id="CHEBI:58210"/>
        <dbReference type="ChEBI" id="CHEBI:142491"/>
        <dbReference type="EC" id="1.14.14.1"/>
    </reaction>
</comment>
<evidence type="ECO:0000256" key="16">
    <source>
        <dbReference type="RuleBase" id="RU000461"/>
    </source>
</evidence>
<keyword evidence="18" id="KW-1185">Reference proteome</keyword>
<keyword evidence="17" id="KW-0812">Transmembrane</keyword>
<dbReference type="InterPro" id="IPR036396">
    <property type="entry name" value="Cyt_P450_sf"/>
</dbReference>
<evidence type="ECO:0000256" key="15">
    <source>
        <dbReference type="PIRSR" id="PIRSR602401-1"/>
    </source>
</evidence>
<keyword evidence="8" id="KW-0256">Endoplasmic reticulum</keyword>
<dbReference type="Pfam" id="PF00067">
    <property type="entry name" value="p450"/>
    <property type="match status" value="1"/>
</dbReference>
<keyword evidence="11 15" id="KW-0408">Iron</keyword>
<dbReference type="InterPro" id="IPR050476">
    <property type="entry name" value="Insect_CytP450_Detox"/>
</dbReference>
<dbReference type="SUPFAM" id="SSF48264">
    <property type="entry name" value="Cytochrome P450"/>
    <property type="match status" value="1"/>
</dbReference>
<reference evidence="19" key="1">
    <citation type="submission" date="2025-08" db="UniProtKB">
        <authorList>
            <consortium name="RefSeq"/>
        </authorList>
    </citation>
    <scope>IDENTIFICATION</scope>
</reference>
<dbReference type="KEGG" id="bany:112043505"/>
<evidence type="ECO:0000256" key="3">
    <source>
        <dbReference type="ARBA" id="ARBA00004406"/>
    </source>
</evidence>
<evidence type="ECO:0000256" key="7">
    <source>
        <dbReference type="ARBA" id="ARBA00022723"/>
    </source>
</evidence>
<accession>A0A6J1MPB0</accession>
<dbReference type="InterPro" id="IPR017972">
    <property type="entry name" value="Cyt_P450_CS"/>
</dbReference>
<dbReference type="GeneID" id="112043505"/>
<gene>
    <name evidence="19" type="primary">LOC112043505</name>
</gene>
<organism evidence="18 19">
    <name type="scientific">Bicyclus anynana</name>
    <name type="common">Squinting bush brown butterfly</name>
    <dbReference type="NCBI Taxonomy" id="110368"/>
    <lineage>
        <taxon>Eukaryota</taxon>
        <taxon>Metazoa</taxon>
        <taxon>Ecdysozoa</taxon>
        <taxon>Arthropoda</taxon>
        <taxon>Hexapoda</taxon>
        <taxon>Insecta</taxon>
        <taxon>Pterygota</taxon>
        <taxon>Neoptera</taxon>
        <taxon>Endopterygota</taxon>
        <taxon>Lepidoptera</taxon>
        <taxon>Glossata</taxon>
        <taxon>Ditrysia</taxon>
        <taxon>Papilionoidea</taxon>
        <taxon>Nymphalidae</taxon>
        <taxon>Satyrinae</taxon>
        <taxon>Satyrini</taxon>
        <taxon>Mycalesina</taxon>
        <taxon>Bicyclus</taxon>
    </lineage>
</organism>
<evidence type="ECO:0000256" key="8">
    <source>
        <dbReference type="ARBA" id="ARBA00022824"/>
    </source>
</evidence>
<dbReference type="CDD" id="cd11056">
    <property type="entry name" value="CYP6-like"/>
    <property type="match status" value="1"/>
</dbReference>
<feature type="transmembrane region" description="Helical" evidence="17">
    <location>
        <begin position="12"/>
        <end position="29"/>
    </location>
</feature>
<evidence type="ECO:0000256" key="9">
    <source>
        <dbReference type="ARBA" id="ARBA00022848"/>
    </source>
</evidence>
<evidence type="ECO:0000256" key="1">
    <source>
        <dbReference type="ARBA" id="ARBA00001971"/>
    </source>
</evidence>
<evidence type="ECO:0000313" key="18">
    <source>
        <dbReference type="Proteomes" id="UP001652582"/>
    </source>
</evidence>
<comment type="similarity">
    <text evidence="4 16">Belongs to the cytochrome P450 family.</text>
</comment>
<dbReference type="InterPro" id="IPR002401">
    <property type="entry name" value="Cyt_P450_E_grp-I"/>
</dbReference>
<protein>
    <recommendedName>
        <fullName evidence="5">unspecific monooxygenase</fullName>
        <ecNumber evidence="5">1.14.14.1</ecNumber>
    </recommendedName>
</protein>
<dbReference type="Gene3D" id="1.10.630.10">
    <property type="entry name" value="Cytochrome P450"/>
    <property type="match status" value="1"/>
</dbReference>
<dbReference type="OrthoDB" id="2789670at2759"/>
<dbReference type="InterPro" id="IPR001128">
    <property type="entry name" value="Cyt_P450"/>
</dbReference>
<keyword evidence="6 15" id="KW-0349">Heme</keyword>
<keyword evidence="7 15" id="KW-0479">Metal-binding</keyword>
<dbReference type="PRINTS" id="PR00463">
    <property type="entry name" value="EP450I"/>
</dbReference>
<sequence>MSCSISSQLCKMFFLFVFVIICCLVYYYFTRTFKYWQSRNVPGPKPLPFFGNFKDFVLRKSTTAVELKRIYDAFPNEKFVGFYRMTSPSLLIRDLDLAKTILIKDFDTFDDRGTELSKKGLGANMFHAEFDIWRPLRTLFSPLFTIGKLKNMVHLINERGDVFVNQIKKITEVETEQEVYTLAQKFTMSSIFACIFGLDISSDDDLLIEKMIKIDKMSFSRNIAHEIDLLYPGVLKKFNASVFTEELANFFIGLVRDSIEGRNGMPSNRKDFIDLVLELKNQGNILETNKTKDESAVNCIQLTNEVIAAQAFIFYVAGYETSAATMALMLYELAMNPPIQDKIITEIEEVLNRHNGNITYDTMSELSYLEKAFNETLRKYPVVEIQRRAKANYNIPGTDITIEKGTIVFVSTLGISHDEKYYPNPDKFDPERFSPENESKRHPCAYIPFGTGPRFCIGKLIGKLQSRLCVVKLLHNYRVEVSKKTPNTISFDPERVVLAPKGGIYLNLIPRKK</sequence>
<dbReference type="EC" id="1.14.14.1" evidence="5"/>
<evidence type="ECO:0000256" key="11">
    <source>
        <dbReference type="ARBA" id="ARBA00023004"/>
    </source>
</evidence>
<keyword evidence="12 16" id="KW-0503">Monooxygenase</keyword>
<dbReference type="AlphaFoldDB" id="A0A6J1MPB0"/>
<evidence type="ECO:0000256" key="4">
    <source>
        <dbReference type="ARBA" id="ARBA00010617"/>
    </source>
</evidence>
<keyword evidence="13 17" id="KW-0472">Membrane</keyword>
<dbReference type="GO" id="GO:0020037">
    <property type="term" value="F:heme binding"/>
    <property type="evidence" value="ECO:0007669"/>
    <property type="project" value="InterPro"/>
</dbReference>
<evidence type="ECO:0000256" key="2">
    <source>
        <dbReference type="ARBA" id="ARBA00004174"/>
    </source>
</evidence>
<evidence type="ECO:0000256" key="6">
    <source>
        <dbReference type="ARBA" id="ARBA00022617"/>
    </source>
</evidence>